<feature type="compositionally biased region" description="Polar residues" evidence="1">
    <location>
        <begin position="33"/>
        <end position="47"/>
    </location>
</feature>
<accession>A0A917RX29</accession>
<reference evidence="2" key="2">
    <citation type="submission" date="2020-09" db="EMBL/GenBank/DDBJ databases">
        <authorList>
            <person name="Sun Q."/>
            <person name="Zhou Y."/>
        </authorList>
    </citation>
    <scope>NUCLEOTIDE SEQUENCE</scope>
    <source>
        <strain evidence="2">CGMCC 4.3508</strain>
    </source>
</reference>
<proteinExistence type="predicted"/>
<keyword evidence="3" id="KW-1185">Reference proteome</keyword>
<dbReference type="Proteomes" id="UP000638263">
    <property type="component" value="Unassembled WGS sequence"/>
</dbReference>
<feature type="region of interest" description="Disordered" evidence="1">
    <location>
        <begin position="30"/>
        <end position="49"/>
    </location>
</feature>
<sequence length="123" mass="13688">MLSSRPHGMIDNVLRPLLFLDVDGPILPFGEHPQSSPRTVTSGSRFSRLSPGVGRQLATLPCDLVWATTWEDEANSEIAPRLGLPRLPVVHWPSPSVEHEHEDRWFGLCWNSVTRTSPLSING</sequence>
<evidence type="ECO:0000256" key="1">
    <source>
        <dbReference type="SAM" id="MobiDB-lite"/>
    </source>
</evidence>
<gene>
    <name evidence="2" type="ORF">GCM10011588_63250</name>
</gene>
<dbReference type="AlphaFoldDB" id="A0A917RX29"/>
<organism evidence="2 3">
    <name type="scientific">Nocardia jinanensis</name>
    <dbReference type="NCBI Taxonomy" id="382504"/>
    <lineage>
        <taxon>Bacteria</taxon>
        <taxon>Bacillati</taxon>
        <taxon>Actinomycetota</taxon>
        <taxon>Actinomycetes</taxon>
        <taxon>Mycobacteriales</taxon>
        <taxon>Nocardiaceae</taxon>
        <taxon>Nocardia</taxon>
    </lineage>
</organism>
<evidence type="ECO:0000313" key="3">
    <source>
        <dbReference type="Proteomes" id="UP000638263"/>
    </source>
</evidence>
<name>A0A917RX29_9NOCA</name>
<protein>
    <submittedName>
        <fullName evidence="2">Uncharacterized protein</fullName>
    </submittedName>
</protein>
<evidence type="ECO:0000313" key="2">
    <source>
        <dbReference type="EMBL" id="GGL39797.1"/>
    </source>
</evidence>
<reference evidence="2" key="1">
    <citation type="journal article" date="2014" name="Int. J. Syst. Evol. Microbiol.">
        <title>Complete genome sequence of Corynebacterium casei LMG S-19264T (=DSM 44701T), isolated from a smear-ripened cheese.</title>
        <authorList>
            <consortium name="US DOE Joint Genome Institute (JGI-PGF)"/>
            <person name="Walter F."/>
            <person name="Albersmeier A."/>
            <person name="Kalinowski J."/>
            <person name="Ruckert C."/>
        </authorList>
    </citation>
    <scope>NUCLEOTIDE SEQUENCE</scope>
    <source>
        <strain evidence="2">CGMCC 4.3508</strain>
    </source>
</reference>
<dbReference type="EMBL" id="BMMH01000025">
    <property type="protein sequence ID" value="GGL39797.1"/>
    <property type="molecule type" value="Genomic_DNA"/>
</dbReference>
<comment type="caution">
    <text evidence="2">The sequence shown here is derived from an EMBL/GenBank/DDBJ whole genome shotgun (WGS) entry which is preliminary data.</text>
</comment>